<reference evidence="1" key="1">
    <citation type="submission" date="2021-12" db="EMBL/GenBank/DDBJ databases">
        <authorList>
            <person name="King R."/>
        </authorList>
    </citation>
    <scope>NUCLEOTIDE SEQUENCE</scope>
</reference>
<evidence type="ECO:0000313" key="2">
    <source>
        <dbReference type="Proteomes" id="UP001154078"/>
    </source>
</evidence>
<dbReference type="EMBL" id="OV121138">
    <property type="protein sequence ID" value="CAH0560820.1"/>
    <property type="molecule type" value="Genomic_DNA"/>
</dbReference>
<dbReference type="OrthoDB" id="6776808at2759"/>
<evidence type="ECO:0000313" key="1">
    <source>
        <dbReference type="EMBL" id="CAH0560820.1"/>
    </source>
</evidence>
<gene>
    <name evidence="1" type="ORF">MELIAE_LOCUS10512</name>
</gene>
<sequence>MILKEGLGVHRSPSTGYKWLPVGVLTVNSCRTFAEQAPDIEKKMKHTHLLSFLLFLCATTTHSTKISLEDIEIDNLKSEKKARTPITAASSPTQYGFVPTKTLQNYIQKSPKPQYVQPTYAAPTYQNYQNTPKIPLIGPQQYYLPKQYPTGQDQPQQYYGTPQQYQQYENVQFVTDNSIQHQSHPQQYVYLQQYPASSTSIQTIVDPKSGQLQYVMYVPSLAAPTQQEQTQEVVYQQQPEYSQETTQEQYAPQYVEEKPFLPASQAPLHYEGSRTQYIQPRQPKSLLDSYVPSYLQIQYYKQQQQHLANSVAHSQKLNYPIVGKTEYVKSYKPGNTFKRRA</sequence>
<protein>
    <submittedName>
        <fullName evidence="1">Uncharacterized protein</fullName>
    </submittedName>
</protein>
<keyword evidence="2" id="KW-1185">Reference proteome</keyword>
<accession>A0A9P0BD03</accession>
<name>A0A9P0BD03_BRAAE</name>
<dbReference type="Proteomes" id="UP001154078">
    <property type="component" value="Chromosome 7"/>
</dbReference>
<dbReference type="AlphaFoldDB" id="A0A9P0BD03"/>
<organism evidence="1 2">
    <name type="scientific">Brassicogethes aeneus</name>
    <name type="common">Rape pollen beetle</name>
    <name type="synonym">Meligethes aeneus</name>
    <dbReference type="NCBI Taxonomy" id="1431903"/>
    <lineage>
        <taxon>Eukaryota</taxon>
        <taxon>Metazoa</taxon>
        <taxon>Ecdysozoa</taxon>
        <taxon>Arthropoda</taxon>
        <taxon>Hexapoda</taxon>
        <taxon>Insecta</taxon>
        <taxon>Pterygota</taxon>
        <taxon>Neoptera</taxon>
        <taxon>Endopterygota</taxon>
        <taxon>Coleoptera</taxon>
        <taxon>Polyphaga</taxon>
        <taxon>Cucujiformia</taxon>
        <taxon>Nitidulidae</taxon>
        <taxon>Meligethinae</taxon>
        <taxon>Brassicogethes</taxon>
    </lineage>
</organism>
<proteinExistence type="predicted"/>